<dbReference type="InterPro" id="IPR051448">
    <property type="entry name" value="CdaR-like_regulators"/>
</dbReference>
<comment type="caution">
    <text evidence="5">The sequence shown here is derived from an EMBL/GenBank/DDBJ whole genome shotgun (WGS) entry which is preliminary data.</text>
</comment>
<evidence type="ECO:0000256" key="1">
    <source>
        <dbReference type="ARBA" id="ARBA00006754"/>
    </source>
</evidence>
<keyword evidence="6" id="KW-1185">Reference proteome</keyword>
<sequence>MGSASVLAERTRIISKLFDHADDMADAGMSAIIAQIPAYAARDLSFQADVHDQVAQLCRTGFGALLERRKVTIDDVASTRRAAARRAQSGITLVDYINAFRLGQQAVWKSLVAHAGHSEAGREAALSMVTPLARYCDLISTQAANAYLEFQQYIAAEPSWDSAHLMESLLDGALPERGSLLTTAQGHGIGLAKSTPMVVVDAVVLKVTGRGHGRCVTSESVMQARHLASAAIARAGVNGLRTLSVVRGSDIVAVPALGRSGTAAELCDRLRAMAERLRGEGITLGIGVSAVVTDIGEIPQAYQQARAALELLPEDGGLMALPCITPFRYLMLRADDTARRLVDSRIRALLSDDSARGGVLAETIRAFAAADMNLRDAADALRIHHNTAKYRLRRVQELTGRNVRSVEDLVDLLVAIELHATGK</sequence>
<dbReference type="Pfam" id="PF13556">
    <property type="entry name" value="HTH_30"/>
    <property type="match status" value="1"/>
</dbReference>
<name>A0ABS0CK44_9NOCA</name>
<gene>
    <name evidence="5" type="ORF">IU459_05410</name>
</gene>
<dbReference type="InterPro" id="IPR041522">
    <property type="entry name" value="CdaR_GGDEF"/>
</dbReference>
<evidence type="ECO:0000259" key="4">
    <source>
        <dbReference type="Pfam" id="PF17853"/>
    </source>
</evidence>
<dbReference type="InterPro" id="IPR042070">
    <property type="entry name" value="PucR_C-HTH_sf"/>
</dbReference>
<dbReference type="EMBL" id="JADLQX010000003">
    <property type="protein sequence ID" value="MBF6296980.1"/>
    <property type="molecule type" value="Genomic_DNA"/>
</dbReference>
<evidence type="ECO:0000259" key="2">
    <source>
        <dbReference type="Pfam" id="PF13556"/>
    </source>
</evidence>
<evidence type="ECO:0000313" key="5">
    <source>
        <dbReference type="EMBL" id="MBF6296980.1"/>
    </source>
</evidence>
<accession>A0ABS0CK44</accession>
<proteinExistence type="inferred from homology"/>
<evidence type="ECO:0000259" key="3">
    <source>
        <dbReference type="Pfam" id="PF14361"/>
    </source>
</evidence>
<dbReference type="InterPro" id="IPR025736">
    <property type="entry name" value="PucR_C-HTH_dom"/>
</dbReference>
<protein>
    <submittedName>
        <fullName evidence="5">Helix-turn-helix domain-containing protein</fullName>
    </submittedName>
</protein>
<dbReference type="PANTHER" id="PTHR33744">
    <property type="entry name" value="CARBOHYDRATE DIACID REGULATOR"/>
    <property type="match status" value="1"/>
</dbReference>
<dbReference type="Pfam" id="PF14361">
    <property type="entry name" value="RsbRD_N"/>
    <property type="match status" value="1"/>
</dbReference>
<comment type="similarity">
    <text evidence="1">Belongs to the CdaR family.</text>
</comment>
<dbReference type="InterPro" id="IPR025751">
    <property type="entry name" value="RsbRD_N_dom"/>
</dbReference>
<organism evidence="5 6">
    <name type="scientific">Nocardia amamiensis</name>
    <dbReference type="NCBI Taxonomy" id="404578"/>
    <lineage>
        <taxon>Bacteria</taxon>
        <taxon>Bacillati</taxon>
        <taxon>Actinomycetota</taxon>
        <taxon>Actinomycetes</taxon>
        <taxon>Mycobacteriales</taxon>
        <taxon>Nocardiaceae</taxon>
        <taxon>Nocardia</taxon>
    </lineage>
</organism>
<feature type="domain" description="PucR C-terminal helix-turn-helix" evidence="2">
    <location>
        <begin position="360"/>
        <end position="417"/>
    </location>
</feature>
<evidence type="ECO:0000313" key="6">
    <source>
        <dbReference type="Proteomes" id="UP000702209"/>
    </source>
</evidence>
<dbReference type="Gene3D" id="1.10.10.2840">
    <property type="entry name" value="PucR C-terminal helix-turn-helix domain"/>
    <property type="match status" value="1"/>
</dbReference>
<feature type="domain" description="CdaR GGDEF-like" evidence="4">
    <location>
        <begin position="181"/>
        <end position="311"/>
    </location>
</feature>
<feature type="domain" description="RsbT co-antagonist protein RsbRD N-terminal" evidence="3">
    <location>
        <begin position="22"/>
        <end position="156"/>
    </location>
</feature>
<dbReference type="Proteomes" id="UP000702209">
    <property type="component" value="Unassembled WGS sequence"/>
</dbReference>
<dbReference type="Pfam" id="PF17853">
    <property type="entry name" value="GGDEF_2"/>
    <property type="match status" value="1"/>
</dbReference>
<reference evidence="5 6" key="1">
    <citation type="submission" date="2020-10" db="EMBL/GenBank/DDBJ databases">
        <title>Identification of Nocardia species via Next-generation sequencing and recognition of intraspecies genetic diversity.</title>
        <authorList>
            <person name="Li P."/>
            <person name="Li P."/>
            <person name="Lu B."/>
        </authorList>
    </citation>
    <scope>NUCLEOTIDE SEQUENCE [LARGE SCALE GENOMIC DNA]</scope>
    <source>
        <strain evidence="5 6">BJ06-0157</strain>
    </source>
</reference>